<accession>A0A316BAF7</accession>
<dbReference type="Proteomes" id="UP000245880">
    <property type="component" value="Unassembled WGS sequence"/>
</dbReference>
<dbReference type="RefSeq" id="WP_109673386.1">
    <property type="nucleotide sequence ID" value="NZ_QGDT01000002.1"/>
</dbReference>
<comment type="caution">
    <text evidence="2">The sequence shown here is derived from an EMBL/GenBank/DDBJ whole genome shotgun (WGS) entry which is preliminary data.</text>
</comment>
<dbReference type="EMBL" id="QGDT01000002">
    <property type="protein sequence ID" value="PWJ59527.1"/>
    <property type="molecule type" value="Genomic_DNA"/>
</dbReference>
<dbReference type="InterPro" id="IPR036271">
    <property type="entry name" value="Tet_transcr_reg_TetR-rel_C_sf"/>
</dbReference>
<evidence type="ECO:0000313" key="2">
    <source>
        <dbReference type="EMBL" id="PWJ59527.1"/>
    </source>
</evidence>
<dbReference type="AlphaFoldDB" id="A0A316BAF7"/>
<sequence length="223" mass="25915">MATRTKEVKTAQPLSAEHISNLFMTYCLDNGKKPESVYQFAKLNGFAEKEFYSFYASLEAIERQVFLRFHQMAMGLMADGEALATMGFREKLLTYYYTFFEILTANRSYVVFALNGEKNRLDGLMKLKELRSEFKGFIALISEGYLESKNERVKKIQQDALNEGAWVQLMVTLKFWLDDQSPAFEKTDLFIEKSIRVTFDLFDVTPLESVIDLGKFLFKEKIR</sequence>
<feature type="domain" description="Tetracyclin repressor-like C-terminal" evidence="1">
    <location>
        <begin position="91"/>
        <end position="217"/>
    </location>
</feature>
<proteinExistence type="predicted"/>
<keyword evidence="3" id="KW-1185">Reference proteome</keyword>
<dbReference type="Pfam" id="PF17931">
    <property type="entry name" value="TetR_C_23"/>
    <property type="match status" value="1"/>
</dbReference>
<protein>
    <recommendedName>
        <fullName evidence="1">Tetracyclin repressor-like C-terminal domain-containing protein</fullName>
    </recommendedName>
</protein>
<evidence type="ECO:0000313" key="3">
    <source>
        <dbReference type="Proteomes" id="UP000245880"/>
    </source>
</evidence>
<dbReference type="OrthoDB" id="977687at2"/>
<reference evidence="2 3" key="1">
    <citation type="submission" date="2018-03" db="EMBL/GenBank/DDBJ databases">
        <title>Genomic Encyclopedia of Archaeal and Bacterial Type Strains, Phase II (KMG-II): from individual species to whole genera.</title>
        <authorList>
            <person name="Goeker M."/>
        </authorList>
    </citation>
    <scope>NUCLEOTIDE SEQUENCE [LARGE SCALE GENOMIC DNA]</scope>
    <source>
        <strain evidence="2 3">DSM 100346</strain>
    </source>
</reference>
<evidence type="ECO:0000259" key="1">
    <source>
        <dbReference type="Pfam" id="PF17931"/>
    </source>
</evidence>
<dbReference type="InterPro" id="IPR041673">
    <property type="entry name" value="TetR_C_23"/>
</dbReference>
<dbReference type="SUPFAM" id="SSF48498">
    <property type="entry name" value="Tetracyclin repressor-like, C-terminal domain"/>
    <property type="match status" value="1"/>
</dbReference>
<organism evidence="2 3">
    <name type="scientific">Dyadobacter jejuensis</name>
    <dbReference type="NCBI Taxonomy" id="1082580"/>
    <lineage>
        <taxon>Bacteria</taxon>
        <taxon>Pseudomonadati</taxon>
        <taxon>Bacteroidota</taxon>
        <taxon>Cytophagia</taxon>
        <taxon>Cytophagales</taxon>
        <taxon>Spirosomataceae</taxon>
        <taxon>Dyadobacter</taxon>
    </lineage>
</organism>
<gene>
    <name evidence="2" type="ORF">CLV98_102361</name>
</gene>
<name>A0A316BAF7_9BACT</name>
<dbReference type="Gene3D" id="1.10.357.10">
    <property type="entry name" value="Tetracycline Repressor, domain 2"/>
    <property type="match status" value="1"/>
</dbReference>